<sequence>MSDLCMYELEDNVWDEFGTSDDHIVPRTVDEYGAQFKVQGGVRKKPRHEVIGVTSNADNTTKYGILGEKQKDLPTLSKNRMLEKGPWSPSPDSMFPTSGDNDSFKEVTSMGSDYPRISSHGFKTGNIDSVGSEFCADDPVLVDKCAMEDSNIYRFPLNHISEADDDLSFFNNNHEDKENSDLLYYGWGDIGNFEDVDRIFRSCDSTFGLVSLINEDDLWWFSSSQVTEGSQNALKTDAKLNSVPGECATSRSESAGPSTIDSNKKSVFLSDKISSLNMSSDNSGRAHMLSLHVSNKESESKDDLTPNEQITPQKRHSKQLRASGERKDQHLENGGSFNQYGNIKQLCTDVKHPFTDSSCQLFSTSGLQLQKQNIGPDSVSYVKTDIPYMHLSYSSHSDQISICPTLSGAKSENNGHPSSKNESSYASNQVQSIESSCAPSLEALAIISNEKGGKLYHQQETLAPLNTNVKHAKKESQMAFCDPFIDQKQVRLSEQDEDHSEVEGVSVGYPAELDSSNAQESCCVSSVLDEVSQEATSFRQLQHVMEKLDIRTKLCIRDSLYRLARSAEQRHNGTNTKGGIRDDKDASGSLVAEETNRCSGFMDVETDTNPIDRSIAHLLFHRPSDPSLRPITDNASFKSNGRIRGSITNPPVMSKQHSCREETNAGSDKKVLTKCDSR</sequence>
<feature type="region of interest" description="Disordered" evidence="1">
    <location>
        <begin position="242"/>
        <end position="261"/>
    </location>
</feature>
<feature type="region of interest" description="Disordered" evidence="1">
    <location>
        <begin position="293"/>
        <end position="338"/>
    </location>
</feature>
<dbReference type="RefSeq" id="XP_022725216.1">
    <property type="nucleotide sequence ID" value="XM_022869481.1"/>
</dbReference>
<proteinExistence type="predicted"/>
<feature type="region of interest" description="Disordered" evidence="1">
    <location>
        <begin position="405"/>
        <end position="427"/>
    </location>
</feature>
<dbReference type="PANTHER" id="PTHR33334">
    <property type="entry name" value="PROTEIN LNK1"/>
    <property type="match status" value="1"/>
</dbReference>
<feature type="compositionally biased region" description="Polar residues" evidence="1">
    <location>
        <begin position="249"/>
        <end position="261"/>
    </location>
</feature>
<dbReference type="GeneID" id="111281799"/>
<dbReference type="GO" id="GO:0007623">
    <property type="term" value="P:circadian rhythm"/>
    <property type="evidence" value="ECO:0007669"/>
    <property type="project" value="InterPro"/>
</dbReference>
<dbReference type="Proteomes" id="UP000515121">
    <property type="component" value="Unplaced"/>
</dbReference>
<dbReference type="InterPro" id="IPR039928">
    <property type="entry name" value="LNK"/>
</dbReference>
<feature type="region of interest" description="Disordered" evidence="1">
    <location>
        <begin position="570"/>
        <end position="592"/>
    </location>
</feature>
<evidence type="ECO:0000313" key="3">
    <source>
        <dbReference type="RefSeq" id="XP_022725216.1"/>
    </source>
</evidence>
<protein>
    <submittedName>
        <fullName evidence="3 4">Protein LNK1-like isoform X1</fullName>
    </submittedName>
</protein>
<organism evidence="2 3">
    <name type="scientific">Durio zibethinus</name>
    <name type="common">Durian</name>
    <dbReference type="NCBI Taxonomy" id="66656"/>
    <lineage>
        <taxon>Eukaryota</taxon>
        <taxon>Viridiplantae</taxon>
        <taxon>Streptophyta</taxon>
        <taxon>Embryophyta</taxon>
        <taxon>Tracheophyta</taxon>
        <taxon>Spermatophyta</taxon>
        <taxon>Magnoliopsida</taxon>
        <taxon>eudicotyledons</taxon>
        <taxon>Gunneridae</taxon>
        <taxon>Pentapetalae</taxon>
        <taxon>rosids</taxon>
        <taxon>malvids</taxon>
        <taxon>Malvales</taxon>
        <taxon>Malvaceae</taxon>
        <taxon>Helicteroideae</taxon>
        <taxon>Durio</taxon>
    </lineage>
</organism>
<name>A0A6P5XBM0_DURZI</name>
<reference evidence="3 4" key="1">
    <citation type="submission" date="2025-04" db="UniProtKB">
        <authorList>
            <consortium name="RefSeq"/>
        </authorList>
    </citation>
    <scope>IDENTIFICATION</scope>
    <source>
        <tissue evidence="3 4">Fruit stalk</tissue>
    </source>
</reference>
<dbReference type="GO" id="GO:0006355">
    <property type="term" value="P:regulation of DNA-templated transcription"/>
    <property type="evidence" value="ECO:0007669"/>
    <property type="project" value="InterPro"/>
</dbReference>
<dbReference type="PANTHER" id="PTHR33334:SF8">
    <property type="entry name" value="PROTEIN LNK1"/>
    <property type="match status" value="1"/>
</dbReference>
<feature type="compositionally biased region" description="Basic and acidic residues" evidence="1">
    <location>
        <begin position="658"/>
        <end position="678"/>
    </location>
</feature>
<feature type="compositionally biased region" description="Basic and acidic residues" evidence="1">
    <location>
        <begin position="294"/>
        <end position="304"/>
    </location>
</feature>
<keyword evidence="2" id="KW-1185">Reference proteome</keyword>
<gene>
    <name evidence="3 4" type="primary">LOC111281799</name>
</gene>
<dbReference type="RefSeq" id="XP_022725217.1">
    <property type="nucleotide sequence ID" value="XM_022869482.1"/>
</dbReference>
<evidence type="ECO:0000313" key="4">
    <source>
        <dbReference type="RefSeq" id="XP_022725217.1"/>
    </source>
</evidence>
<evidence type="ECO:0000256" key="1">
    <source>
        <dbReference type="SAM" id="MobiDB-lite"/>
    </source>
</evidence>
<feature type="region of interest" description="Disordered" evidence="1">
    <location>
        <begin position="624"/>
        <end position="678"/>
    </location>
</feature>
<dbReference type="OrthoDB" id="618331at2759"/>
<evidence type="ECO:0000313" key="2">
    <source>
        <dbReference type="Proteomes" id="UP000515121"/>
    </source>
</evidence>
<accession>A0A6P5XBM0</accession>
<dbReference type="AlphaFoldDB" id="A0A6P5XBM0"/>
<dbReference type="KEGG" id="dzi:111281799"/>